<dbReference type="InterPro" id="IPR032675">
    <property type="entry name" value="LRR_dom_sf"/>
</dbReference>
<accession>A0A6A6MAQ6</accession>
<dbReference type="CDD" id="cd22164">
    <property type="entry name" value="F-box_AtSKIP19-like"/>
    <property type="match status" value="1"/>
</dbReference>
<dbReference type="Gene3D" id="1.20.1280.50">
    <property type="match status" value="1"/>
</dbReference>
<sequence>MDSLLPPPQEPYRNWVELTQDVTASILWKLGAVEILSAAQLVCSTWRSVWKDPSVWRSIDMRNLGDLWHMDYGLKKMCRHAVDRSSGGLIADSYFMPLSMRLNDLARSFKLNNQGFRHPCIECNEEALAVAENMPHLPCLQIFGNKLTNEGLQAILDDCPNLESLDLCQCFNVRLEGHLWKRCAERIKDLRLPSDSIDD</sequence>
<dbReference type="SUPFAM" id="SSF81383">
    <property type="entry name" value="F-box domain"/>
    <property type="match status" value="1"/>
</dbReference>
<dbReference type="PANTHER" id="PTHR38926:SF2">
    <property type="entry name" value="F-BOX_LRR-REPEAT PROTEIN 21-RELATED"/>
    <property type="match status" value="1"/>
</dbReference>
<dbReference type="PANTHER" id="PTHR38926">
    <property type="entry name" value="F-BOX DOMAIN CONTAINING PROTEIN, EXPRESSED"/>
    <property type="match status" value="1"/>
</dbReference>
<dbReference type="EMBL" id="JAAGAX010000006">
    <property type="protein sequence ID" value="KAF2310821.1"/>
    <property type="molecule type" value="Genomic_DNA"/>
</dbReference>
<dbReference type="SUPFAM" id="SSF52047">
    <property type="entry name" value="RNI-like"/>
    <property type="match status" value="1"/>
</dbReference>
<reference evidence="1 2" key="1">
    <citation type="journal article" date="2020" name="Mol. Plant">
        <title>The Chromosome-Based Rubber Tree Genome Provides New Insights into Spurge Genome Evolution and Rubber Biosynthesis.</title>
        <authorList>
            <person name="Liu J."/>
            <person name="Shi C."/>
            <person name="Shi C.C."/>
            <person name="Li W."/>
            <person name="Zhang Q.J."/>
            <person name="Zhang Y."/>
            <person name="Li K."/>
            <person name="Lu H.F."/>
            <person name="Shi C."/>
            <person name="Zhu S.T."/>
            <person name="Xiao Z.Y."/>
            <person name="Nan H."/>
            <person name="Yue Y."/>
            <person name="Zhu X.G."/>
            <person name="Wu Y."/>
            <person name="Hong X.N."/>
            <person name="Fan G.Y."/>
            <person name="Tong Y."/>
            <person name="Zhang D."/>
            <person name="Mao C.L."/>
            <person name="Liu Y.L."/>
            <person name="Hao S.J."/>
            <person name="Liu W.Q."/>
            <person name="Lv M.Q."/>
            <person name="Zhang H.B."/>
            <person name="Liu Y."/>
            <person name="Hu-Tang G.R."/>
            <person name="Wang J.P."/>
            <person name="Wang J.H."/>
            <person name="Sun Y.H."/>
            <person name="Ni S.B."/>
            <person name="Chen W.B."/>
            <person name="Zhang X.C."/>
            <person name="Jiao Y.N."/>
            <person name="Eichler E.E."/>
            <person name="Li G.H."/>
            <person name="Liu X."/>
            <person name="Gao L.Z."/>
        </authorList>
    </citation>
    <scope>NUCLEOTIDE SEQUENCE [LARGE SCALE GENOMIC DNA]</scope>
    <source>
        <strain evidence="2">cv. GT1</strain>
        <tissue evidence="1">Leaf</tissue>
    </source>
</reference>
<gene>
    <name evidence="1" type="ORF">GH714_017453</name>
</gene>
<keyword evidence="2" id="KW-1185">Reference proteome</keyword>
<name>A0A6A6MAQ6_HEVBR</name>
<dbReference type="Proteomes" id="UP000467840">
    <property type="component" value="Chromosome 14"/>
</dbReference>
<evidence type="ECO:0000313" key="2">
    <source>
        <dbReference type="Proteomes" id="UP000467840"/>
    </source>
</evidence>
<dbReference type="AlphaFoldDB" id="A0A6A6MAQ6"/>
<protein>
    <recommendedName>
        <fullName evidence="3">F-box domain-containing protein</fullName>
    </recommendedName>
</protein>
<evidence type="ECO:0000313" key="1">
    <source>
        <dbReference type="EMBL" id="KAF2310821.1"/>
    </source>
</evidence>
<dbReference type="InterPro" id="IPR036047">
    <property type="entry name" value="F-box-like_dom_sf"/>
</dbReference>
<dbReference type="Gene3D" id="3.80.10.10">
    <property type="entry name" value="Ribonuclease Inhibitor"/>
    <property type="match status" value="1"/>
</dbReference>
<evidence type="ECO:0008006" key="3">
    <source>
        <dbReference type="Google" id="ProtNLM"/>
    </source>
</evidence>
<comment type="caution">
    <text evidence="1">The sequence shown here is derived from an EMBL/GenBank/DDBJ whole genome shotgun (WGS) entry which is preliminary data.</text>
</comment>
<organism evidence="1 2">
    <name type="scientific">Hevea brasiliensis</name>
    <name type="common">Para rubber tree</name>
    <name type="synonym">Siphonia brasiliensis</name>
    <dbReference type="NCBI Taxonomy" id="3981"/>
    <lineage>
        <taxon>Eukaryota</taxon>
        <taxon>Viridiplantae</taxon>
        <taxon>Streptophyta</taxon>
        <taxon>Embryophyta</taxon>
        <taxon>Tracheophyta</taxon>
        <taxon>Spermatophyta</taxon>
        <taxon>Magnoliopsida</taxon>
        <taxon>eudicotyledons</taxon>
        <taxon>Gunneridae</taxon>
        <taxon>Pentapetalae</taxon>
        <taxon>rosids</taxon>
        <taxon>fabids</taxon>
        <taxon>Malpighiales</taxon>
        <taxon>Euphorbiaceae</taxon>
        <taxon>Crotonoideae</taxon>
        <taxon>Micrandreae</taxon>
        <taxon>Hevea</taxon>
    </lineage>
</organism>
<proteinExistence type="predicted"/>